<dbReference type="PANTHER" id="PTHR33930">
    <property type="entry name" value="ALKYL HYDROPEROXIDE REDUCTASE AHPD"/>
    <property type="match status" value="1"/>
</dbReference>
<evidence type="ECO:0000259" key="1">
    <source>
        <dbReference type="Pfam" id="PF02627"/>
    </source>
</evidence>
<dbReference type="InterPro" id="IPR029032">
    <property type="entry name" value="AhpD-like"/>
</dbReference>
<evidence type="ECO:0000313" key="3">
    <source>
        <dbReference type="Proteomes" id="UP000462621"/>
    </source>
</evidence>
<feature type="domain" description="Carboxymuconolactone decarboxylase-like" evidence="1">
    <location>
        <begin position="6"/>
        <end position="87"/>
    </location>
</feature>
<reference evidence="2 3" key="1">
    <citation type="submission" date="2019-10" db="EMBL/GenBank/DDBJ databases">
        <title>Vibrio sp. nov. isolated from a shrimp pond.</title>
        <authorList>
            <person name="Gomez-Gil B."/>
            <person name="Enciso-Ibarra J."/>
            <person name="Enciso-Ibarra K."/>
            <person name="Bolan-Mejia C."/>
        </authorList>
    </citation>
    <scope>NUCLEOTIDE SEQUENCE [LARGE SCALE GENOMIC DNA]</scope>
    <source>
        <strain evidence="2 3">CAIM 722</strain>
    </source>
</reference>
<dbReference type="EMBL" id="WEKT01000043">
    <property type="protein sequence ID" value="MZI95021.1"/>
    <property type="molecule type" value="Genomic_DNA"/>
</dbReference>
<proteinExistence type="predicted"/>
<protein>
    <submittedName>
        <fullName evidence="2">Carboxymuconolactone decarboxylase family protein</fullName>
    </submittedName>
</protein>
<dbReference type="PANTHER" id="PTHR33930:SF2">
    <property type="entry name" value="BLR3452 PROTEIN"/>
    <property type="match status" value="1"/>
</dbReference>
<name>A0A7X4LNG4_9VIBR</name>
<dbReference type="GO" id="GO:0051920">
    <property type="term" value="F:peroxiredoxin activity"/>
    <property type="evidence" value="ECO:0007669"/>
    <property type="project" value="InterPro"/>
</dbReference>
<sequence length="93" mass="9814">MQQANPDMIKAFQDMKSATHSNDVIDNKTKELIAIAVSVAHQCDGCIAAHARQAKLAGATREEVGAAIQVAMTVAAGGAFVYGSKVFDAFDQF</sequence>
<gene>
    <name evidence="2" type="ORF">F9817_17730</name>
</gene>
<dbReference type="Proteomes" id="UP000462621">
    <property type="component" value="Unassembled WGS sequence"/>
</dbReference>
<comment type="caution">
    <text evidence="2">The sequence shown here is derived from an EMBL/GenBank/DDBJ whole genome shotgun (WGS) entry which is preliminary data.</text>
</comment>
<keyword evidence="3" id="KW-1185">Reference proteome</keyword>
<accession>A0A7X4LNG4</accession>
<dbReference type="Pfam" id="PF02627">
    <property type="entry name" value="CMD"/>
    <property type="match status" value="1"/>
</dbReference>
<evidence type="ECO:0000313" key="2">
    <source>
        <dbReference type="EMBL" id="MZI95021.1"/>
    </source>
</evidence>
<dbReference type="AlphaFoldDB" id="A0A7X4LNG4"/>
<dbReference type="SUPFAM" id="SSF69118">
    <property type="entry name" value="AhpD-like"/>
    <property type="match status" value="1"/>
</dbReference>
<dbReference type="NCBIfam" id="TIGR00778">
    <property type="entry name" value="ahpD_dom"/>
    <property type="match status" value="1"/>
</dbReference>
<dbReference type="InterPro" id="IPR003779">
    <property type="entry name" value="CMD-like"/>
</dbReference>
<dbReference type="Gene3D" id="1.20.1290.10">
    <property type="entry name" value="AhpD-like"/>
    <property type="match status" value="1"/>
</dbReference>
<organism evidence="2 3">
    <name type="scientific">Vibrio eleionomae</name>
    <dbReference type="NCBI Taxonomy" id="2653505"/>
    <lineage>
        <taxon>Bacteria</taxon>
        <taxon>Pseudomonadati</taxon>
        <taxon>Pseudomonadota</taxon>
        <taxon>Gammaproteobacteria</taxon>
        <taxon>Vibrionales</taxon>
        <taxon>Vibrionaceae</taxon>
        <taxon>Vibrio</taxon>
    </lineage>
</organism>
<dbReference type="InterPro" id="IPR004675">
    <property type="entry name" value="AhpD_core"/>
</dbReference>